<dbReference type="Gene3D" id="3.40.50.1000">
    <property type="entry name" value="HAD superfamily/HAD-like"/>
    <property type="match status" value="1"/>
</dbReference>
<proteinExistence type="predicted"/>
<sequence>MEGTLPYLKGQPEIIFFTDFDGTITLEDCNDFLVDNLGFGYDKRQVLERELNAENISFRVGFKDMLDSVEAPFSTCLQALKENIKLDPHFVEFYRWAQEHNIPVVVLSSGMEPVITELLKGFLGSNAENIFVVANDVESRDGKDINIPGGWQVKFRDSSHFGHDKSLAIKPYAALPDQQRPLLLYAGDGASDLSAASETDILFAKTGLGLVKYCERKGIPFVPFDNWASIHATVKEIFKARGGTNLAAIPEDYVRN</sequence>
<name>A0A5N7BS58_PETAA</name>
<dbReference type="OrthoDB" id="10014216at2759"/>
<keyword evidence="1" id="KW-0378">Hydrolase</keyword>
<protein>
    <submittedName>
        <fullName evidence="2">HAD-like domain-containing protein</fullName>
    </submittedName>
</protein>
<accession>A0A5N7BS58</accession>
<dbReference type="EMBL" id="ML735373">
    <property type="protein sequence ID" value="KAE8384438.1"/>
    <property type="molecule type" value="Genomic_DNA"/>
</dbReference>
<dbReference type="AlphaFoldDB" id="A0A5N7BS58"/>
<dbReference type="InterPro" id="IPR023214">
    <property type="entry name" value="HAD_sf"/>
</dbReference>
<dbReference type="Gene3D" id="3.90.1470.20">
    <property type="match status" value="1"/>
</dbReference>
<dbReference type="Pfam" id="PF12710">
    <property type="entry name" value="HAD"/>
    <property type="match status" value="1"/>
</dbReference>
<reference evidence="2" key="1">
    <citation type="submission" date="2019-04" db="EMBL/GenBank/DDBJ databases">
        <title>Friends and foes A comparative genomics studyof 23 Aspergillus species from section Flavi.</title>
        <authorList>
            <consortium name="DOE Joint Genome Institute"/>
            <person name="Kjaerbolling I."/>
            <person name="Vesth T."/>
            <person name="Frisvad J.C."/>
            <person name="Nybo J.L."/>
            <person name="Theobald S."/>
            <person name="Kildgaard S."/>
            <person name="Isbrandt T."/>
            <person name="Kuo A."/>
            <person name="Sato A."/>
            <person name="Lyhne E.K."/>
            <person name="Kogle M.E."/>
            <person name="Wiebenga A."/>
            <person name="Kun R.S."/>
            <person name="Lubbers R.J."/>
            <person name="Makela M.R."/>
            <person name="Barry K."/>
            <person name="Chovatia M."/>
            <person name="Clum A."/>
            <person name="Daum C."/>
            <person name="Haridas S."/>
            <person name="He G."/>
            <person name="LaButti K."/>
            <person name="Lipzen A."/>
            <person name="Mondo S."/>
            <person name="Riley R."/>
            <person name="Salamov A."/>
            <person name="Simmons B.A."/>
            <person name="Magnuson J.K."/>
            <person name="Henrissat B."/>
            <person name="Mortensen U.H."/>
            <person name="Larsen T.O."/>
            <person name="Devries R.P."/>
            <person name="Grigoriev I.V."/>
            <person name="Machida M."/>
            <person name="Baker S.E."/>
            <person name="Andersen M.R."/>
        </authorList>
    </citation>
    <scope>NUCLEOTIDE SEQUENCE [LARGE SCALE GENOMIC DNA]</scope>
    <source>
        <strain evidence="2">IBT 14317</strain>
    </source>
</reference>
<dbReference type="InterPro" id="IPR050849">
    <property type="entry name" value="HAD-like_hydrolase_phosphatase"/>
</dbReference>
<evidence type="ECO:0000256" key="1">
    <source>
        <dbReference type="ARBA" id="ARBA00022801"/>
    </source>
</evidence>
<evidence type="ECO:0000313" key="2">
    <source>
        <dbReference type="EMBL" id="KAE8384438.1"/>
    </source>
</evidence>
<dbReference type="PANTHER" id="PTHR28181">
    <property type="entry name" value="UPF0655 PROTEIN YCR015C"/>
    <property type="match status" value="1"/>
</dbReference>
<dbReference type="NCBIfam" id="TIGR01488">
    <property type="entry name" value="HAD-SF-IB"/>
    <property type="match status" value="1"/>
</dbReference>
<dbReference type="PANTHER" id="PTHR28181:SF2">
    <property type="entry name" value="PHOSPHORIC MONOESTER HYDROLASE"/>
    <property type="match status" value="1"/>
</dbReference>
<gene>
    <name evidence="2" type="ORF">BDV23DRAFT_189224</name>
</gene>
<dbReference type="GO" id="GO:0016791">
    <property type="term" value="F:phosphatase activity"/>
    <property type="evidence" value="ECO:0007669"/>
    <property type="project" value="InterPro"/>
</dbReference>
<dbReference type="Proteomes" id="UP000326877">
    <property type="component" value="Unassembled WGS sequence"/>
</dbReference>
<dbReference type="NCBIfam" id="TIGR01489">
    <property type="entry name" value="DKMTPPase-SF"/>
    <property type="match status" value="1"/>
</dbReference>
<organism evidence="2">
    <name type="scientific">Petromyces alliaceus</name>
    <name type="common">Aspergillus alliaceus</name>
    <dbReference type="NCBI Taxonomy" id="209559"/>
    <lineage>
        <taxon>Eukaryota</taxon>
        <taxon>Fungi</taxon>
        <taxon>Dikarya</taxon>
        <taxon>Ascomycota</taxon>
        <taxon>Pezizomycotina</taxon>
        <taxon>Eurotiomycetes</taxon>
        <taxon>Eurotiomycetidae</taxon>
        <taxon>Eurotiales</taxon>
        <taxon>Aspergillaceae</taxon>
        <taxon>Aspergillus</taxon>
        <taxon>Aspergillus subgen. Circumdati</taxon>
    </lineage>
</organism>
<dbReference type="InterPro" id="IPR036412">
    <property type="entry name" value="HAD-like_sf"/>
</dbReference>
<dbReference type="InterPro" id="IPR006384">
    <property type="entry name" value="HAD_hydro_PyrdxlP_Pase-like"/>
</dbReference>
<dbReference type="SUPFAM" id="SSF56784">
    <property type="entry name" value="HAD-like"/>
    <property type="match status" value="1"/>
</dbReference>